<evidence type="ECO:0000256" key="1">
    <source>
        <dbReference type="SAM" id="Phobius"/>
    </source>
</evidence>
<keyword evidence="1" id="KW-0472">Membrane</keyword>
<protein>
    <submittedName>
        <fullName evidence="2">Uncharacterized protein</fullName>
    </submittedName>
</protein>
<dbReference type="EMBL" id="RXGB01005772">
    <property type="protein sequence ID" value="TMW87324.1"/>
    <property type="molecule type" value="Genomic_DNA"/>
</dbReference>
<feature type="transmembrane region" description="Helical" evidence="1">
    <location>
        <begin position="55"/>
        <end position="73"/>
    </location>
</feature>
<name>A0A6N2B0B2_SOLCI</name>
<proteinExistence type="predicted"/>
<keyword evidence="1" id="KW-1133">Transmembrane helix</keyword>
<sequence length="77" mass="9050">KDFMDPIKSRGKKMGGRDYFLWYEDRHPPRANKVMWELLKKVNASDEKLKRARNIIIVGVVTTGLLMFGIWKLKPNC</sequence>
<accession>A0A6N2B0B2</accession>
<dbReference type="AlphaFoldDB" id="A0A6N2B0B2"/>
<gene>
    <name evidence="2" type="ORF">EJD97_020106</name>
</gene>
<reference evidence="2" key="1">
    <citation type="submission" date="2019-05" db="EMBL/GenBank/DDBJ databases">
        <title>The de novo reference genome and transcriptome assemblies of the wild tomato species Solanum chilense.</title>
        <authorList>
            <person name="Stam R."/>
            <person name="Nosenko T."/>
            <person name="Hoerger A.C."/>
            <person name="Stephan W."/>
            <person name="Seidel M.A."/>
            <person name="Kuhn J.M.M."/>
            <person name="Haberer G."/>
            <person name="Tellier A."/>
        </authorList>
    </citation>
    <scope>NUCLEOTIDE SEQUENCE</scope>
    <source>
        <tissue evidence="2">Mature leaves</tissue>
    </source>
</reference>
<evidence type="ECO:0000313" key="2">
    <source>
        <dbReference type="EMBL" id="TMW87324.1"/>
    </source>
</evidence>
<feature type="non-terminal residue" evidence="2">
    <location>
        <position position="1"/>
    </location>
</feature>
<organism evidence="2">
    <name type="scientific">Solanum chilense</name>
    <name type="common">Tomato</name>
    <name type="synonym">Lycopersicon chilense</name>
    <dbReference type="NCBI Taxonomy" id="4083"/>
    <lineage>
        <taxon>Eukaryota</taxon>
        <taxon>Viridiplantae</taxon>
        <taxon>Streptophyta</taxon>
        <taxon>Embryophyta</taxon>
        <taxon>Tracheophyta</taxon>
        <taxon>Spermatophyta</taxon>
        <taxon>Magnoliopsida</taxon>
        <taxon>eudicotyledons</taxon>
        <taxon>Gunneridae</taxon>
        <taxon>Pentapetalae</taxon>
        <taxon>asterids</taxon>
        <taxon>lamiids</taxon>
        <taxon>Solanales</taxon>
        <taxon>Solanaceae</taxon>
        <taxon>Solanoideae</taxon>
        <taxon>Solaneae</taxon>
        <taxon>Solanum</taxon>
        <taxon>Solanum subgen. Lycopersicon</taxon>
    </lineage>
</organism>
<keyword evidence="1" id="KW-0812">Transmembrane</keyword>
<comment type="caution">
    <text evidence="2">The sequence shown here is derived from an EMBL/GenBank/DDBJ whole genome shotgun (WGS) entry which is preliminary data.</text>
</comment>